<sequence>MCTRTLLGFLWTFVIHSTMCFVLPEKFLPVTSSSPLEVPEPSKCPSKDFTCLTTNARCLRQTTTSSSSSIEVTVFITCNLTFTSTNDLIEFVAEYISIGNKDGAVSELNIVNVHFLEPLDVVEIASAFPKLGALRVSSCSVGSVILPGVEAKNLVALSVTRSAVDNIVVPSSNSSHLKLLDLSGNNLHKLEDSIVNAYPSTKLDFRENPLHCNSVLFWLLDPEKTTELISVDEWKCGGSFNGKPAVKVLEFMAEAEETCPRGKNYECSCSVPYILPLKNNTFVPMVVVDCSGRGMTQIPAVIPRFTTTLHMEDNKITSLDGEEHLVNFTSLVNFYLDNNVISKIDHLQGTWFGENFRLLSLKGNHFQTIPTHVFRTILSRNVNVHSLYFGSESWICDCMTTPDFQIFLADYQKLIKDVEDIRCGSTSDTRHRGRQIAHLSLETMCQTTEDVHMLDVLNGVMALLIVMIAVKLTYDWYNYRKTNQIPWIARRMP</sequence>
<evidence type="ECO:0000256" key="1">
    <source>
        <dbReference type="ARBA" id="ARBA00022614"/>
    </source>
</evidence>
<keyword evidence="4" id="KW-0812">Transmembrane</keyword>
<organism evidence="6">
    <name type="scientific">Notodromas monacha</name>
    <dbReference type="NCBI Taxonomy" id="399045"/>
    <lineage>
        <taxon>Eukaryota</taxon>
        <taxon>Metazoa</taxon>
        <taxon>Ecdysozoa</taxon>
        <taxon>Arthropoda</taxon>
        <taxon>Crustacea</taxon>
        <taxon>Oligostraca</taxon>
        <taxon>Ostracoda</taxon>
        <taxon>Podocopa</taxon>
        <taxon>Podocopida</taxon>
        <taxon>Cypridocopina</taxon>
        <taxon>Cypridoidea</taxon>
        <taxon>Cyprididae</taxon>
        <taxon>Notodromas</taxon>
    </lineage>
</organism>
<keyword evidence="2 5" id="KW-0732">Signal</keyword>
<evidence type="ECO:0000313" key="7">
    <source>
        <dbReference type="Proteomes" id="UP000678499"/>
    </source>
</evidence>
<dbReference type="InterPro" id="IPR001611">
    <property type="entry name" value="Leu-rich_rpt"/>
</dbReference>
<name>A0A7R9BY61_9CRUS</name>
<dbReference type="Gene3D" id="3.80.10.10">
    <property type="entry name" value="Ribonuclease Inhibitor"/>
    <property type="match status" value="2"/>
</dbReference>
<dbReference type="AlphaFoldDB" id="A0A7R9BY61"/>
<proteinExistence type="predicted"/>
<dbReference type="EMBL" id="OA886118">
    <property type="protein sequence ID" value="CAD7282633.1"/>
    <property type="molecule type" value="Genomic_DNA"/>
</dbReference>
<protein>
    <submittedName>
        <fullName evidence="6">Uncharacterized protein</fullName>
    </submittedName>
</protein>
<dbReference type="PANTHER" id="PTHR24369:SF210">
    <property type="entry name" value="CHAOPTIN-RELATED"/>
    <property type="match status" value="1"/>
</dbReference>
<feature type="transmembrane region" description="Helical" evidence="4">
    <location>
        <begin position="456"/>
        <end position="474"/>
    </location>
</feature>
<dbReference type="OrthoDB" id="6334272at2759"/>
<evidence type="ECO:0000256" key="3">
    <source>
        <dbReference type="ARBA" id="ARBA00022737"/>
    </source>
</evidence>
<dbReference type="InterPro" id="IPR032675">
    <property type="entry name" value="LRR_dom_sf"/>
</dbReference>
<evidence type="ECO:0000256" key="5">
    <source>
        <dbReference type="SAM" id="SignalP"/>
    </source>
</evidence>
<keyword evidence="7" id="KW-1185">Reference proteome</keyword>
<gene>
    <name evidence="6" type="ORF">NMOB1V02_LOCUS10255</name>
</gene>
<evidence type="ECO:0000256" key="2">
    <source>
        <dbReference type="ARBA" id="ARBA00022729"/>
    </source>
</evidence>
<keyword evidence="1" id="KW-0433">Leucine-rich repeat</keyword>
<keyword evidence="4" id="KW-1133">Transmembrane helix</keyword>
<dbReference type="Proteomes" id="UP000678499">
    <property type="component" value="Unassembled WGS sequence"/>
</dbReference>
<feature type="chain" id="PRO_5036403094" evidence="5">
    <location>
        <begin position="21"/>
        <end position="493"/>
    </location>
</feature>
<dbReference type="PROSITE" id="PS51450">
    <property type="entry name" value="LRR"/>
    <property type="match status" value="1"/>
</dbReference>
<keyword evidence="4" id="KW-0472">Membrane</keyword>
<feature type="signal peptide" evidence="5">
    <location>
        <begin position="1"/>
        <end position="20"/>
    </location>
</feature>
<dbReference type="InterPro" id="IPR050541">
    <property type="entry name" value="LRR_TM_domain-containing"/>
</dbReference>
<dbReference type="PANTHER" id="PTHR24369">
    <property type="entry name" value="ANTIGEN BSP, PUTATIVE-RELATED"/>
    <property type="match status" value="1"/>
</dbReference>
<reference evidence="6" key="1">
    <citation type="submission" date="2020-11" db="EMBL/GenBank/DDBJ databases">
        <authorList>
            <person name="Tran Van P."/>
        </authorList>
    </citation>
    <scope>NUCLEOTIDE SEQUENCE</scope>
</reference>
<dbReference type="EMBL" id="CAJPEX010004081">
    <property type="protein sequence ID" value="CAG0922785.1"/>
    <property type="molecule type" value="Genomic_DNA"/>
</dbReference>
<dbReference type="SUPFAM" id="SSF52058">
    <property type="entry name" value="L domain-like"/>
    <property type="match status" value="1"/>
</dbReference>
<dbReference type="GO" id="GO:0005886">
    <property type="term" value="C:plasma membrane"/>
    <property type="evidence" value="ECO:0007669"/>
    <property type="project" value="TreeGrafter"/>
</dbReference>
<evidence type="ECO:0000256" key="4">
    <source>
        <dbReference type="SAM" id="Phobius"/>
    </source>
</evidence>
<accession>A0A7R9BY61</accession>
<keyword evidence="3" id="KW-0677">Repeat</keyword>
<evidence type="ECO:0000313" key="6">
    <source>
        <dbReference type="EMBL" id="CAD7282633.1"/>
    </source>
</evidence>